<keyword evidence="4" id="KW-1185">Reference proteome</keyword>
<organism evidence="3 4">
    <name type="scientific">Malus baccata</name>
    <name type="common">Siberian crab apple</name>
    <name type="synonym">Pyrus baccata</name>
    <dbReference type="NCBI Taxonomy" id="106549"/>
    <lineage>
        <taxon>Eukaryota</taxon>
        <taxon>Viridiplantae</taxon>
        <taxon>Streptophyta</taxon>
        <taxon>Embryophyta</taxon>
        <taxon>Tracheophyta</taxon>
        <taxon>Spermatophyta</taxon>
        <taxon>Magnoliopsida</taxon>
        <taxon>eudicotyledons</taxon>
        <taxon>Gunneridae</taxon>
        <taxon>Pentapetalae</taxon>
        <taxon>rosids</taxon>
        <taxon>fabids</taxon>
        <taxon>Rosales</taxon>
        <taxon>Rosaceae</taxon>
        <taxon>Amygdaloideae</taxon>
        <taxon>Maleae</taxon>
        <taxon>Malus</taxon>
    </lineage>
</organism>
<accession>A0A540NHF4</accession>
<evidence type="ECO:0000256" key="1">
    <source>
        <dbReference type="ARBA" id="ARBA00005814"/>
    </source>
</evidence>
<dbReference type="InterPro" id="IPR052215">
    <property type="entry name" value="Plant_ABCG"/>
</dbReference>
<gene>
    <name evidence="3" type="ORF">C1H46_004323</name>
</gene>
<dbReference type="PANTHER" id="PTHR48042">
    <property type="entry name" value="ABC TRANSPORTER G FAMILY MEMBER 11"/>
    <property type="match status" value="1"/>
</dbReference>
<name>A0A540NHF4_MALBA</name>
<comment type="similarity">
    <text evidence="1">Belongs to the ABC transporter superfamily. ABCG family. Eye pigment precursor importer (TC 3.A.1.204) subfamily.</text>
</comment>
<keyword evidence="2" id="KW-0813">Transport</keyword>
<dbReference type="EMBL" id="VIEB01000049">
    <property type="protein sequence ID" value="TQE10033.1"/>
    <property type="molecule type" value="Genomic_DNA"/>
</dbReference>
<dbReference type="PANTHER" id="PTHR48042:SF1">
    <property type="entry name" value="ABC TRANSPORTER G FAMILY MEMBER 11-LIKE"/>
    <property type="match status" value="1"/>
</dbReference>
<sequence length="183" mass="19881">MGLQDAMNARIGGWGVKGLSASYYVMSRIANLDKGDGTPRTIVTSIHQPSSEVFQLFDSLCLLSSGRTVYFGPASAANQDIEQGVTTPAEIAIDTLIRSYKESETFQQVQRQVAELCKQSLCIVLPDEPRLVLAILDAEIARGNFPSFPAKNPMGSSFFPTNPTTTRSLLGKNLFLAFPTSFP</sequence>
<dbReference type="Proteomes" id="UP000315295">
    <property type="component" value="Unassembled WGS sequence"/>
</dbReference>
<dbReference type="AlphaFoldDB" id="A0A540NHF4"/>
<reference evidence="3 4" key="1">
    <citation type="journal article" date="2019" name="G3 (Bethesda)">
        <title>Sequencing of a Wild Apple (Malus baccata) Genome Unravels the Differences Between Cultivated and Wild Apple Species Regarding Disease Resistance and Cold Tolerance.</title>
        <authorList>
            <person name="Chen X."/>
        </authorList>
    </citation>
    <scope>NUCLEOTIDE SEQUENCE [LARGE SCALE GENOMIC DNA]</scope>
    <source>
        <strain evidence="4">cv. Shandingzi</strain>
        <tissue evidence="3">Leaves</tissue>
    </source>
</reference>
<evidence type="ECO:0008006" key="5">
    <source>
        <dbReference type="Google" id="ProtNLM"/>
    </source>
</evidence>
<evidence type="ECO:0000256" key="2">
    <source>
        <dbReference type="ARBA" id="ARBA00022448"/>
    </source>
</evidence>
<evidence type="ECO:0000313" key="4">
    <source>
        <dbReference type="Proteomes" id="UP000315295"/>
    </source>
</evidence>
<dbReference type="STRING" id="106549.A0A540NHF4"/>
<comment type="caution">
    <text evidence="3">The sequence shown here is derived from an EMBL/GenBank/DDBJ whole genome shotgun (WGS) entry which is preliminary data.</text>
</comment>
<evidence type="ECO:0000313" key="3">
    <source>
        <dbReference type="EMBL" id="TQE10033.1"/>
    </source>
</evidence>
<proteinExistence type="inferred from homology"/>
<protein>
    <recommendedName>
        <fullName evidence="5">ABC transporter family G domain-containing protein</fullName>
    </recommendedName>
</protein>